<sequence>MDDSAPGEGWSGLAAWAGVELLRPLPGGHRNVVMLAERAGVPLVVRRSIRSRAALDWELDLLEHLRDRGVAAPELVPTDDGRRHVDGMLVSEFVPGRHPAGPADWRRVVDQLAVLHTATTGWPQRPGFAASGMLLDAGRGGDVRLDAMPASVARLVRSAWLPVQQGPRCVVHGDVGPTNVLVDGARVTLLDWDEARVDVPWFDYALLPDEVTTPWPGDRAQLRAAGLAWETATCWRAEPVYARRRLAELHRHRRHSGA</sequence>
<name>A0ABQ4IBF9_9ACTN</name>
<organism evidence="2 3">
    <name type="scientific">Micromonospora gifhornensis</name>
    <dbReference type="NCBI Taxonomy" id="84594"/>
    <lineage>
        <taxon>Bacteria</taxon>
        <taxon>Bacillati</taxon>
        <taxon>Actinomycetota</taxon>
        <taxon>Actinomycetes</taxon>
        <taxon>Micromonosporales</taxon>
        <taxon>Micromonosporaceae</taxon>
        <taxon>Micromonospora</taxon>
    </lineage>
</organism>
<dbReference type="Gene3D" id="3.90.1200.10">
    <property type="match status" value="1"/>
</dbReference>
<proteinExistence type="predicted"/>
<dbReference type="InterPro" id="IPR002575">
    <property type="entry name" value="Aminoglycoside_PTrfase"/>
</dbReference>
<reference evidence="2 3" key="1">
    <citation type="submission" date="2021-01" db="EMBL/GenBank/DDBJ databases">
        <title>Whole genome shotgun sequence of Verrucosispora gifhornensis NBRC 16317.</title>
        <authorList>
            <person name="Komaki H."/>
            <person name="Tamura T."/>
        </authorList>
    </citation>
    <scope>NUCLEOTIDE SEQUENCE [LARGE SCALE GENOMIC DNA]</scope>
    <source>
        <strain evidence="2 3">NBRC 16317</strain>
    </source>
</reference>
<dbReference type="EMBL" id="BOPA01000014">
    <property type="protein sequence ID" value="GIJ15203.1"/>
    <property type="molecule type" value="Genomic_DNA"/>
</dbReference>
<keyword evidence="3" id="KW-1185">Reference proteome</keyword>
<dbReference type="Pfam" id="PF01636">
    <property type="entry name" value="APH"/>
    <property type="match status" value="1"/>
</dbReference>
<dbReference type="Proteomes" id="UP000647860">
    <property type="component" value="Unassembled WGS sequence"/>
</dbReference>
<feature type="domain" description="Aminoglycoside phosphotransferase" evidence="1">
    <location>
        <begin position="22"/>
        <end position="227"/>
    </location>
</feature>
<dbReference type="InterPro" id="IPR011009">
    <property type="entry name" value="Kinase-like_dom_sf"/>
</dbReference>
<dbReference type="PANTHER" id="PTHR21310">
    <property type="entry name" value="AMINOGLYCOSIDE PHOSPHOTRANSFERASE-RELATED-RELATED"/>
    <property type="match status" value="1"/>
</dbReference>
<evidence type="ECO:0000259" key="1">
    <source>
        <dbReference type="Pfam" id="PF01636"/>
    </source>
</evidence>
<protein>
    <recommendedName>
        <fullName evidence="1">Aminoglycoside phosphotransferase domain-containing protein</fullName>
    </recommendedName>
</protein>
<comment type="caution">
    <text evidence="2">The sequence shown here is derived from an EMBL/GenBank/DDBJ whole genome shotgun (WGS) entry which is preliminary data.</text>
</comment>
<accession>A0ABQ4IBF9</accession>
<dbReference type="SUPFAM" id="SSF56112">
    <property type="entry name" value="Protein kinase-like (PK-like)"/>
    <property type="match status" value="1"/>
</dbReference>
<dbReference type="InterPro" id="IPR051678">
    <property type="entry name" value="AGP_Transferase"/>
</dbReference>
<evidence type="ECO:0000313" key="2">
    <source>
        <dbReference type="EMBL" id="GIJ15203.1"/>
    </source>
</evidence>
<gene>
    <name evidence="2" type="ORF">Vgi01_18870</name>
</gene>
<evidence type="ECO:0000313" key="3">
    <source>
        <dbReference type="Proteomes" id="UP000647860"/>
    </source>
</evidence>